<reference evidence="1 6" key="4">
    <citation type="submission" date="2021-03" db="EMBL/GenBank/DDBJ databases">
        <title>Staphylococci and Mammaliicocci in bats.</title>
        <authorList>
            <person name="Fountain K."/>
        </authorList>
    </citation>
    <scope>NUCLEOTIDE SEQUENCE [LARGE SCALE GENOMIC DNA]</scope>
    <source>
        <strain evidence="1 6">18_1_E_SW</strain>
    </source>
</reference>
<evidence type="ECO:0000313" key="4">
    <source>
        <dbReference type="Proteomes" id="UP000240400"/>
    </source>
</evidence>
<reference evidence="3 5" key="3">
    <citation type="submission" date="2018-06" db="EMBL/GenBank/DDBJ databases">
        <authorList>
            <consortium name="Pathogen Informatics"/>
            <person name="Doyle S."/>
        </authorList>
    </citation>
    <scope>NUCLEOTIDE SEQUENCE [LARGE SCALE GENOMIC DNA]</scope>
    <source>
        <strain evidence="3 5">NCTC13834</strain>
    </source>
</reference>
<protein>
    <submittedName>
        <fullName evidence="3">Component A of hexaprenyl diphosphate synthase</fullName>
    </submittedName>
    <submittedName>
        <fullName evidence="2">Heptaprenyl pyrophosphate synthase subunit A</fullName>
    </submittedName>
</protein>
<dbReference type="RefSeq" id="WP_096809645.1">
    <property type="nucleotide sequence ID" value="NZ_BMCF01000002.1"/>
</dbReference>
<dbReference type="Gene3D" id="1.20.120.1450">
    <property type="match status" value="1"/>
</dbReference>
<dbReference type="Proteomes" id="UP000254412">
    <property type="component" value="Unassembled WGS sequence"/>
</dbReference>
<proteinExistence type="predicted"/>
<dbReference type="OrthoDB" id="2411143at2"/>
<dbReference type="Proteomes" id="UP000240400">
    <property type="component" value="Unassembled WGS sequence"/>
</dbReference>
<keyword evidence="6" id="KW-1185">Reference proteome</keyword>
<evidence type="ECO:0000313" key="6">
    <source>
        <dbReference type="Proteomes" id="UP000664081"/>
    </source>
</evidence>
<dbReference type="GeneID" id="66776833"/>
<dbReference type="Proteomes" id="UP000664081">
    <property type="component" value="Unassembled WGS sequence"/>
</dbReference>
<reference evidence="2" key="2">
    <citation type="submission" date="2018-03" db="EMBL/GenBank/DDBJ databases">
        <authorList>
            <person name="Keele B.F."/>
        </authorList>
    </citation>
    <scope>NUCLEOTIDE SEQUENCE</scope>
    <source>
        <strain evidence="2">SNUC 4337</strain>
    </source>
</reference>
<dbReference type="EMBL" id="UHDS01000001">
    <property type="protein sequence ID" value="SUM55092.1"/>
    <property type="molecule type" value="Genomic_DNA"/>
</dbReference>
<name>A0A291JJI9_9STAP</name>
<organism evidence="2 4">
    <name type="scientific">Staphylococcus nepalensis</name>
    <dbReference type="NCBI Taxonomy" id="214473"/>
    <lineage>
        <taxon>Bacteria</taxon>
        <taxon>Bacillati</taxon>
        <taxon>Bacillota</taxon>
        <taxon>Bacilli</taxon>
        <taxon>Bacillales</taxon>
        <taxon>Staphylococcaceae</taxon>
        <taxon>Staphylococcus</taxon>
    </lineage>
</organism>
<gene>
    <name evidence="2" type="ORF">BUZ61_03985</name>
    <name evidence="1" type="ORF">J3T88_01270</name>
    <name evidence="3" type="ORF">NCTC13834_01449</name>
</gene>
<evidence type="ECO:0000313" key="1">
    <source>
        <dbReference type="EMBL" id="MBO1225952.1"/>
    </source>
</evidence>
<dbReference type="EMBL" id="PZHR01000013">
    <property type="protein sequence ID" value="PTK59870.1"/>
    <property type="molecule type" value="Genomic_DNA"/>
</dbReference>
<evidence type="ECO:0000313" key="5">
    <source>
        <dbReference type="Proteomes" id="UP000254412"/>
    </source>
</evidence>
<sequence>METTLSIFEKQITQRLKGIHYHDTIYVNKMLAQILDTYDIPEDAKLACLTIDTAMRHLDEVSKNLSSKKSILIGDLLSAHFYTLLAKLNDPIYQKEMSKAIVEINEMKSSIHNGAIPEKDIGHYILKIENKFPFITINRYVSNSKIANIDQKLLTNLLENHPSYLKNYSKDELNTILEEVKSEIYSKKR</sequence>
<dbReference type="KEGG" id="snl:BJD96_06940"/>
<reference evidence="2 4" key="1">
    <citation type="journal article" date="2016" name="Front. Microbiol.">
        <title>Comprehensive Phylogenetic Analysis of Bovine Non-aureus Staphylococci Species Based on Whole-Genome Sequencing.</title>
        <authorList>
            <person name="Naushad S."/>
            <person name="Barkema H.W."/>
            <person name="Luby C."/>
            <person name="Condas L.A."/>
            <person name="Nobrega D.B."/>
            <person name="Carson D.A."/>
            <person name="De Buck J."/>
        </authorList>
    </citation>
    <scope>NUCLEOTIDE SEQUENCE [LARGE SCALE GENOMIC DNA]</scope>
    <source>
        <strain evidence="2 4">SNUC 4337</strain>
    </source>
</reference>
<evidence type="ECO:0000313" key="3">
    <source>
        <dbReference type="EMBL" id="SUM55092.1"/>
    </source>
</evidence>
<dbReference type="EMBL" id="JAFNLT010000001">
    <property type="protein sequence ID" value="MBO1225952.1"/>
    <property type="molecule type" value="Genomic_DNA"/>
</dbReference>
<accession>A0A291JJI9</accession>
<dbReference type="AlphaFoldDB" id="A0A291JJI9"/>
<evidence type="ECO:0000313" key="2">
    <source>
        <dbReference type="EMBL" id="PTK59870.1"/>
    </source>
</evidence>